<reference evidence="1" key="1">
    <citation type="submission" date="2018-02" db="EMBL/GenBank/DDBJ databases">
        <title>Rhizophora mucronata_Transcriptome.</title>
        <authorList>
            <person name="Meera S.P."/>
            <person name="Sreeshan A."/>
            <person name="Augustine A."/>
        </authorList>
    </citation>
    <scope>NUCLEOTIDE SEQUENCE</scope>
    <source>
        <tissue evidence="1">Leaf</tissue>
    </source>
</reference>
<accession>A0A2P2K0R4</accession>
<sequence>MSIYNGKESQIHSLRFFELLSKPFIWASNSVRTATKVMAIRGEI</sequence>
<proteinExistence type="predicted"/>
<dbReference type="EMBL" id="GGEC01018817">
    <property type="protein sequence ID" value="MBW99300.1"/>
    <property type="molecule type" value="Transcribed_RNA"/>
</dbReference>
<evidence type="ECO:0000313" key="1">
    <source>
        <dbReference type="EMBL" id="MBW99300.1"/>
    </source>
</evidence>
<protein>
    <submittedName>
        <fullName evidence="1">Uncharacterized protein</fullName>
    </submittedName>
</protein>
<organism evidence="1">
    <name type="scientific">Rhizophora mucronata</name>
    <name type="common">Asiatic mangrove</name>
    <dbReference type="NCBI Taxonomy" id="61149"/>
    <lineage>
        <taxon>Eukaryota</taxon>
        <taxon>Viridiplantae</taxon>
        <taxon>Streptophyta</taxon>
        <taxon>Embryophyta</taxon>
        <taxon>Tracheophyta</taxon>
        <taxon>Spermatophyta</taxon>
        <taxon>Magnoliopsida</taxon>
        <taxon>eudicotyledons</taxon>
        <taxon>Gunneridae</taxon>
        <taxon>Pentapetalae</taxon>
        <taxon>rosids</taxon>
        <taxon>fabids</taxon>
        <taxon>Malpighiales</taxon>
        <taxon>Rhizophoraceae</taxon>
        <taxon>Rhizophora</taxon>
    </lineage>
</organism>
<name>A0A2P2K0R4_RHIMU</name>
<dbReference type="AlphaFoldDB" id="A0A2P2K0R4"/>